<dbReference type="InterPro" id="IPR001303">
    <property type="entry name" value="Aldolase_II/adducin_N"/>
</dbReference>
<dbReference type="PANTHER" id="PTHR10640">
    <property type="entry name" value="METHYLTHIORIBULOSE-1-PHOSPHATE DEHYDRATASE"/>
    <property type="match status" value="1"/>
</dbReference>
<keyword evidence="9" id="KW-1185">Reference proteome</keyword>
<dbReference type="Proteomes" id="UP000199695">
    <property type="component" value="Unassembled WGS sequence"/>
</dbReference>
<reference evidence="8 9" key="1">
    <citation type="submission" date="2016-10" db="EMBL/GenBank/DDBJ databases">
        <authorList>
            <person name="de Groot N.N."/>
        </authorList>
    </citation>
    <scope>NUCLEOTIDE SEQUENCE [LARGE SCALE GENOMIC DNA]</scope>
    <source>
        <strain evidence="8 9">DSM 46701</strain>
    </source>
</reference>
<comment type="catalytic activity">
    <reaction evidence="6">
        <text>5-(methylsulfanyl)-D-ribulose 1-phosphate = 5-methylsulfanyl-2,3-dioxopentyl phosphate + H2O</text>
        <dbReference type="Rhea" id="RHEA:15549"/>
        <dbReference type="ChEBI" id="CHEBI:15377"/>
        <dbReference type="ChEBI" id="CHEBI:58548"/>
        <dbReference type="ChEBI" id="CHEBI:58828"/>
        <dbReference type="EC" id="4.2.1.109"/>
    </reaction>
</comment>
<dbReference type="STRING" id="1173111.SAMN05444955_12232"/>
<dbReference type="GO" id="GO:0046570">
    <property type="term" value="F:methylthioribulose 1-phosphate dehydratase activity"/>
    <property type="evidence" value="ECO:0007669"/>
    <property type="project" value="UniProtKB-UniRule"/>
</dbReference>
<name>A0A1H8J843_9BACL</name>
<comment type="cofactor">
    <cofactor evidence="6">
        <name>Zn(2+)</name>
        <dbReference type="ChEBI" id="CHEBI:29105"/>
    </cofactor>
    <text evidence="6">Binds 1 zinc ion per subunit.</text>
</comment>
<dbReference type="NCBIfam" id="NF005244">
    <property type="entry name" value="PRK06754.1"/>
    <property type="match status" value="1"/>
</dbReference>
<proteinExistence type="inferred from homology"/>
<sequence>MTQLKSVETIRVELEQIEQAFRDLREIKDLFAKRGWFPATSGNLSVRVKVEEGQPALIAVTASGKDKSIHTPEDFLLVDLEGKPAFPTRQRPSAETLIHTAIYQKINDCRAIFHVHTVANNLISELYGDQGEVSFTGHEIIKALNFWEEGAVIQLPIVPNYAHIPALAEAVGEVLDPRVPGVLIRNHGIYAWGDSIFAAKRHLEAFEFLFEYQVKLQLLKK</sequence>
<feature type="domain" description="Class II aldolase/adducin N-terminal" evidence="7">
    <location>
        <begin position="22"/>
        <end position="214"/>
    </location>
</feature>
<evidence type="ECO:0000256" key="4">
    <source>
        <dbReference type="ARBA" id="ARBA00023167"/>
    </source>
</evidence>
<dbReference type="InterPro" id="IPR017714">
    <property type="entry name" value="MethylthioRu-1-P_deHdtase_MtnB"/>
</dbReference>
<evidence type="ECO:0000256" key="3">
    <source>
        <dbReference type="ARBA" id="ARBA00022833"/>
    </source>
</evidence>
<keyword evidence="1 6" id="KW-0028">Amino-acid biosynthesis</keyword>
<evidence type="ECO:0000259" key="7">
    <source>
        <dbReference type="SMART" id="SM01007"/>
    </source>
</evidence>
<feature type="binding site" evidence="6">
    <location>
        <position position="114"/>
    </location>
    <ligand>
        <name>Zn(2+)</name>
        <dbReference type="ChEBI" id="CHEBI:29105"/>
    </ligand>
</feature>
<dbReference type="HAMAP" id="MF_01677">
    <property type="entry name" value="Salvage_MtnB"/>
    <property type="match status" value="1"/>
</dbReference>
<keyword evidence="2 6" id="KW-0479">Metal-binding</keyword>
<dbReference type="SUPFAM" id="SSF53639">
    <property type="entry name" value="AraD/HMP-PK domain-like"/>
    <property type="match status" value="1"/>
</dbReference>
<dbReference type="GO" id="GO:0005737">
    <property type="term" value="C:cytoplasm"/>
    <property type="evidence" value="ECO:0007669"/>
    <property type="project" value="UniProtKB-UniRule"/>
</dbReference>
<dbReference type="GO" id="GO:0019509">
    <property type="term" value="P:L-methionine salvage from methylthioadenosine"/>
    <property type="evidence" value="ECO:0007669"/>
    <property type="project" value="UniProtKB-UniRule"/>
</dbReference>
<evidence type="ECO:0000256" key="5">
    <source>
        <dbReference type="ARBA" id="ARBA00023239"/>
    </source>
</evidence>
<dbReference type="RefSeq" id="WP_089973108.1">
    <property type="nucleotide sequence ID" value="NZ_FOCQ01000022.1"/>
</dbReference>
<dbReference type="EMBL" id="FOCQ01000022">
    <property type="protein sequence ID" value="SEN76761.1"/>
    <property type="molecule type" value="Genomic_DNA"/>
</dbReference>
<accession>A0A1H8J843</accession>
<keyword evidence="5 6" id="KW-0456">Lyase</keyword>
<comment type="pathway">
    <text evidence="6">Amino-acid biosynthesis; L-methionine biosynthesis via salvage pathway; L-methionine from S-methyl-5-thio-alpha-D-ribose 1-phosphate: step 2/6.</text>
</comment>
<evidence type="ECO:0000256" key="6">
    <source>
        <dbReference type="HAMAP-Rule" id="MF_01677"/>
    </source>
</evidence>
<dbReference type="OrthoDB" id="9805559at2"/>
<evidence type="ECO:0000313" key="9">
    <source>
        <dbReference type="Proteomes" id="UP000199695"/>
    </source>
</evidence>
<evidence type="ECO:0000256" key="2">
    <source>
        <dbReference type="ARBA" id="ARBA00022723"/>
    </source>
</evidence>
<dbReference type="EC" id="4.2.1.109" evidence="6"/>
<dbReference type="PANTHER" id="PTHR10640:SF7">
    <property type="entry name" value="METHYLTHIORIBULOSE-1-PHOSPHATE DEHYDRATASE"/>
    <property type="match status" value="1"/>
</dbReference>
<dbReference type="Gene3D" id="3.40.225.10">
    <property type="entry name" value="Class II aldolase/adducin N-terminal domain"/>
    <property type="match status" value="1"/>
</dbReference>
<dbReference type="NCBIfam" id="TIGR03328">
    <property type="entry name" value="salvage_mtnB"/>
    <property type="match status" value="1"/>
</dbReference>
<feature type="binding site" evidence="6">
    <location>
        <position position="116"/>
    </location>
    <ligand>
        <name>Zn(2+)</name>
        <dbReference type="ChEBI" id="CHEBI:29105"/>
    </ligand>
</feature>
<organism evidence="8 9">
    <name type="scientific">Lihuaxuella thermophila</name>
    <dbReference type="NCBI Taxonomy" id="1173111"/>
    <lineage>
        <taxon>Bacteria</taxon>
        <taxon>Bacillati</taxon>
        <taxon>Bacillota</taxon>
        <taxon>Bacilli</taxon>
        <taxon>Bacillales</taxon>
        <taxon>Thermoactinomycetaceae</taxon>
        <taxon>Lihuaxuella</taxon>
    </lineage>
</organism>
<protein>
    <recommendedName>
        <fullName evidence="6">Methylthioribulose-1-phosphate dehydratase</fullName>
        <shortName evidence="6">MTRu-1-P dehydratase</shortName>
        <ecNumber evidence="6">4.2.1.109</ecNumber>
    </recommendedName>
</protein>
<keyword evidence="3 6" id="KW-0862">Zinc</keyword>
<dbReference type="Pfam" id="PF00596">
    <property type="entry name" value="Aldolase_II"/>
    <property type="match status" value="1"/>
</dbReference>
<dbReference type="InterPro" id="IPR036409">
    <property type="entry name" value="Aldolase_II/adducin_N_sf"/>
</dbReference>
<dbReference type="GO" id="GO:0008270">
    <property type="term" value="F:zinc ion binding"/>
    <property type="evidence" value="ECO:0007669"/>
    <property type="project" value="UniProtKB-UniRule"/>
</dbReference>
<evidence type="ECO:0000313" key="8">
    <source>
        <dbReference type="EMBL" id="SEN76761.1"/>
    </source>
</evidence>
<dbReference type="SMART" id="SM01007">
    <property type="entry name" value="Aldolase_II"/>
    <property type="match status" value="1"/>
</dbReference>
<dbReference type="UniPathway" id="UPA00904">
    <property type="reaction ID" value="UER00875"/>
</dbReference>
<comment type="similarity">
    <text evidence="6">Belongs to the aldolase class II family. MtnB subfamily.</text>
</comment>
<dbReference type="AlphaFoldDB" id="A0A1H8J843"/>
<gene>
    <name evidence="6" type="primary">mtnB</name>
    <name evidence="8" type="ORF">SAMN05444955_12232</name>
</gene>
<keyword evidence="4 6" id="KW-0486">Methionine biosynthesis</keyword>
<comment type="function">
    <text evidence="6">Catalyzes the dehydration of methylthioribulose-1-phosphate (MTRu-1-P) into 2,3-diketo-5-methylthiopentyl-1-phosphate (DK-MTP-1-P).</text>
</comment>
<evidence type="ECO:0000256" key="1">
    <source>
        <dbReference type="ARBA" id="ARBA00022605"/>
    </source>
</evidence>